<dbReference type="RefSeq" id="XP_056788221.1">
    <property type="nucleotide sequence ID" value="XM_056936286.1"/>
</dbReference>
<keyword evidence="1" id="KW-0472">Membrane</keyword>
<evidence type="ECO:0000256" key="1">
    <source>
        <dbReference type="SAM" id="Phobius"/>
    </source>
</evidence>
<keyword evidence="1" id="KW-0812">Transmembrane</keyword>
<dbReference type="AlphaFoldDB" id="A0A9W9X1Q1"/>
<protein>
    <submittedName>
        <fullName evidence="2">Uncharacterized protein</fullName>
    </submittedName>
</protein>
<feature type="transmembrane region" description="Helical" evidence="1">
    <location>
        <begin position="219"/>
        <end position="247"/>
    </location>
</feature>
<organism evidence="2 3">
    <name type="scientific">Penicillium diatomitis</name>
    <dbReference type="NCBI Taxonomy" id="2819901"/>
    <lineage>
        <taxon>Eukaryota</taxon>
        <taxon>Fungi</taxon>
        <taxon>Dikarya</taxon>
        <taxon>Ascomycota</taxon>
        <taxon>Pezizomycotina</taxon>
        <taxon>Eurotiomycetes</taxon>
        <taxon>Eurotiomycetidae</taxon>
        <taxon>Eurotiales</taxon>
        <taxon>Aspergillaceae</taxon>
        <taxon>Penicillium</taxon>
    </lineage>
</organism>
<proteinExistence type="predicted"/>
<evidence type="ECO:0000313" key="3">
    <source>
        <dbReference type="Proteomes" id="UP001148312"/>
    </source>
</evidence>
<feature type="transmembrane region" description="Helical" evidence="1">
    <location>
        <begin position="127"/>
        <end position="149"/>
    </location>
</feature>
<feature type="transmembrane region" description="Helical" evidence="1">
    <location>
        <begin position="259"/>
        <end position="282"/>
    </location>
</feature>
<sequence length="347" mass="40056">MFSKRWDEEDDQLYLSNALGLSASLAQVTLLAVLVVKILRRGAQGLGKGLILRRSYLVSCIVYFLTNVTATVYYGLYFSDPERPIHSAVLIIEQFVYLFATCTTFYLLYQLVLIFRRHDIGRSPRTLGRIHGVCLILIGLGCMLEWALYTASEIIGYWTVTNKLRVTYVAYHWCQCAREFVQWLATSEILIWAVIVTIRSYKMDRRMKYARTLLQLPAIYFLAASLSFFAVNLADAVLAIDIGIVAYLNHSIPSNRFAISNGMTMLGLVCFFIEYICFLLCFSRLAREKFMVDSLADRANTSHYRVASQPYPYEHISADPPRYVERPFELDFHYPRELDSHHLRELH</sequence>
<dbReference type="GeneID" id="81626535"/>
<dbReference type="EMBL" id="JAPWDQ010000009">
    <property type="protein sequence ID" value="KAJ5480791.1"/>
    <property type="molecule type" value="Genomic_DNA"/>
</dbReference>
<dbReference type="Proteomes" id="UP001148312">
    <property type="component" value="Unassembled WGS sequence"/>
</dbReference>
<keyword evidence="1" id="KW-1133">Transmembrane helix</keyword>
<gene>
    <name evidence="2" type="ORF">N7539_006685</name>
</gene>
<reference evidence="2" key="1">
    <citation type="submission" date="2022-12" db="EMBL/GenBank/DDBJ databases">
        <authorList>
            <person name="Petersen C."/>
        </authorList>
    </citation>
    <scope>NUCLEOTIDE SEQUENCE</scope>
    <source>
        <strain evidence="2">IBT 30728</strain>
    </source>
</reference>
<keyword evidence="3" id="KW-1185">Reference proteome</keyword>
<feature type="transmembrane region" description="Helical" evidence="1">
    <location>
        <begin position="180"/>
        <end position="198"/>
    </location>
</feature>
<feature type="transmembrane region" description="Helical" evidence="1">
    <location>
        <begin position="96"/>
        <end position="115"/>
    </location>
</feature>
<reference evidence="2" key="2">
    <citation type="journal article" date="2023" name="IMA Fungus">
        <title>Comparative genomic study of the Penicillium genus elucidates a diverse pangenome and 15 lateral gene transfer events.</title>
        <authorList>
            <person name="Petersen C."/>
            <person name="Sorensen T."/>
            <person name="Nielsen M.R."/>
            <person name="Sondergaard T.E."/>
            <person name="Sorensen J.L."/>
            <person name="Fitzpatrick D.A."/>
            <person name="Frisvad J.C."/>
            <person name="Nielsen K.L."/>
        </authorList>
    </citation>
    <scope>NUCLEOTIDE SEQUENCE</scope>
    <source>
        <strain evidence="2">IBT 30728</strain>
    </source>
</reference>
<evidence type="ECO:0000313" key="2">
    <source>
        <dbReference type="EMBL" id="KAJ5480791.1"/>
    </source>
</evidence>
<comment type="caution">
    <text evidence="2">The sequence shown here is derived from an EMBL/GenBank/DDBJ whole genome shotgun (WGS) entry which is preliminary data.</text>
</comment>
<feature type="transmembrane region" description="Helical" evidence="1">
    <location>
        <begin position="12"/>
        <end position="36"/>
    </location>
</feature>
<accession>A0A9W9X1Q1</accession>
<name>A0A9W9X1Q1_9EURO</name>
<feature type="transmembrane region" description="Helical" evidence="1">
    <location>
        <begin position="56"/>
        <end position="76"/>
    </location>
</feature>